<dbReference type="InterPro" id="IPR035104">
    <property type="entry name" value="Ribosomal_protein_S1-like"/>
</dbReference>
<evidence type="ECO:0000256" key="1">
    <source>
        <dbReference type="ARBA" id="ARBA00006767"/>
    </source>
</evidence>
<dbReference type="EMBL" id="MGFX01000001">
    <property type="protein sequence ID" value="OGM15675.1"/>
    <property type="molecule type" value="Genomic_DNA"/>
</dbReference>
<feature type="domain" description="S1 motif" evidence="4">
    <location>
        <begin position="129"/>
        <end position="181"/>
    </location>
</feature>
<evidence type="ECO:0000256" key="2">
    <source>
        <dbReference type="ARBA" id="ARBA00022980"/>
    </source>
</evidence>
<keyword evidence="2" id="KW-0689">Ribosomal protein</keyword>
<dbReference type="InterPro" id="IPR050437">
    <property type="entry name" value="Ribos_protein_bS1-like"/>
</dbReference>
<name>A0A1F7XN29_9BACT</name>
<sequence length="365" mass="39391">MTSKGSSKEPTTMEALLASYEGKIHGFSKGQRLTATVIAKTPKALVLDIGGKSEGIVTEKAFVEARDYIKILKIGDKVNCAVLIPENSEGYVILSLREATQGATWDRLRNAKEKETPLSVVGRGSGPSGVTVEVEGLIGFIPFSQLGKEAMDNPQFLIGKSFRAKVIELEKSSNKVVLSEKAVSEAGEMKLAKEALSKVKEGEIYDGIVTTVANFGCFVRIDIKEGKGTIPVEGLVHISELSWSKVENVGDVVSEGDKVKVKVIGVRDGKLSFSFKAAQKDPWEEAGKKYASEARVSGKVTKVTDFGVFVQLEPGIEGLIHITNIPPGKKLSYGEEVNCYVQEIDPKAKKLSLGLVLTEKPVGYK</sequence>
<dbReference type="PANTHER" id="PTHR10724">
    <property type="entry name" value="30S RIBOSOMAL PROTEIN S1"/>
    <property type="match status" value="1"/>
</dbReference>
<dbReference type="InterPro" id="IPR003029">
    <property type="entry name" value="S1_domain"/>
</dbReference>
<feature type="domain" description="S1 motif" evidence="4">
    <location>
        <begin position="202"/>
        <end position="276"/>
    </location>
</feature>
<dbReference type="GO" id="GO:0006412">
    <property type="term" value="P:translation"/>
    <property type="evidence" value="ECO:0007669"/>
    <property type="project" value="TreeGrafter"/>
</dbReference>
<gene>
    <name evidence="5" type="ORF">A2V97_02710</name>
</gene>
<keyword evidence="3" id="KW-0687">Ribonucleoprotein</keyword>
<dbReference type="InterPro" id="IPR012340">
    <property type="entry name" value="NA-bd_OB-fold"/>
</dbReference>
<reference evidence="5 6" key="1">
    <citation type="journal article" date="2016" name="Nat. Commun.">
        <title>Thousands of microbial genomes shed light on interconnected biogeochemical processes in an aquifer system.</title>
        <authorList>
            <person name="Anantharaman K."/>
            <person name="Brown C.T."/>
            <person name="Hug L.A."/>
            <person name="Sharon I."/>
            <person name="Castelle C.J."/>
            <person name="Probst A.J."/>
            <person name="Thomas B.C."/>
            <person name="Singh A."/>
            <person name="Wilkins M.J."/>
            <person name="Karaoz U."/>
            <person name="Brodie E.L."/>
            <person name="Williams K.H."/>
            <person name="Hubbard S.S."/>
            <person name="Banfield J.F."/>
        </authorList>
    </citation>
    <scope>NUCLEOTIDE SEQUENCE [LARGE SCALE GENOMIC DNA]</scope>
</reference>
<feature type="domain" description="S1 motif" evidence="4">
    <location>
        <begin position="30"/>
        <end position="97"/>
    </location>
</feature>
<evidence type="ECO:0000313" key="5">
    <source>
        <dbReference type="EMBL" id="OGM15675.1"/>
    </source>
</evidence>
<accession>A0A1F7XN29</accession>
<protein>
    <recommendedName>
        <fullName evidence="4">S1 motif domain-containing protein</fullName>
    </recommendedName>
</protein>
<proteinExistence type="inferred from homology"/>
<dbReference type="Gene3D" id="2.40.50.140">
    <property type="entry name" value="Nucleic acid-binding proteins"/>
    <property type="match status" value="4"/>
</dbReference>
<dbReference type="Pfam" id="PF00575">
    <property type="entry name" value="S1"/>
    <property type="match status" value="3"/>
</dbReference>
<dbReference type="GO" id="GO:0003735">
    <property type="term" value="F:structural constituent of ribosome"/>
    <property type="evidence" value="ECO:0007669"/>
    <property type="project" value="TreeGrafter"/>
</dbReference>
<evidence type="ECO:0000259" key="4">
    <source>
        <dbReference type="PROSITE" id="PS50126"/>
    </source>
</evidence>
<dbReference type="PANTHER" id="PTHR10724:SF7">
    <property type="entry name" value="SMALL RIBOSOMAL SUBUNIT PROTEIN BS1C"/>
    <property type="match status" value="1"/>
</dbReference>
<organism evidence="5 6">
    <name type="scientific">Candidatus Woesebacteria bacterium RBG_16_42_24</name>
    <dbReference type="NCBI Taxonomy" id="1802485"/>
    <lineage>
        <taxon>Bacteria</taxon>
        <taxon>Candidatus Woeseibacteriota</taxon>
    </lineage>
</organism>
<dbReference type="SUPFAM" id="SSF50249">
    <property type="entry name" value="Nucleic acid-binding proteins"/>
    <property type="match status" value="4"/>
</dbReference>
<dbReference type="AlphaFoldDB" id="A0A1F7XN29"/>
<dbReference type="Proteomes" id="UP000177382">
    <property type="component" value="Unassembled WGS sequence"/>
</dbReference>
<dbReference type="STRING" id="1802485.A2V97_02710"/>
<evidence type="ECO:0000313" key="6">
    <source>
        <dbReference type="Proteomes" id="UP000177382"/>
    </source>
</evidence>
<dbReference type="SMART" id="SM00316">
    <property type="entry name" value="S1"/>
    <property type="match status" value="4"/>
</dbReference>
<comment type="similarity">
    <text evidence="1">Belongs to the bacterial ribosomal protein bS1 family.</text>
</comment>
<feature type="domain" description="S1 motif" evidence="4">
    <location>
        <begin position="293"/>
        <end position="356"/>
    </location>
</feature>
<comment type="caution">
    <text evidence="5">The sequence shown here is derived from an EMBL/GenBank/DDBJ whole genome shotgun (WGS) entry which is preliminary data.</text>
</comment>
<dbReference type="PROSITE" id="PS50126">
    <property type="entry name" value="S1"/>
    <property type="match status" value="4"/>
</dbReference>
<dbReference type="GO" id="GO:0003729">
    <property type="term" value="F:mRNA binding"/>
    <property type="evidence" value="ECO:0007669"/>
    <property type="project" value="TreeGrafter"/>
</dbReference>
<dbReference type="PRINTS" id="PR00681">
    <property type="entry name" value="RIBOSOMALS1"/>
</dbReference>
<evidence type="ECO:0000256" key="3">
    <source>
        <dbReference type="ARBA" id="ARBA00023274"/>
    </source>
</evidence>